<evidence type="ECO:0000256" key="1">
    <source>
        <dbReference type="SAM" id="Phobius"/>
    </source>
</evidence>
<evidence type="ECO:0000313" key="3">
    <source>
        <dbReference type="Proteomes" id="UP001595719"/>
    </source>
</evidence>
<comment type="caution">
    <text evidence="2">The sequence shown here is derived from an EMBL/GenBank/DDBJ whole genome shotgun (WGS) entry which is preliminary data.</text>
</comment>
<evidence type="ECO:0008006" key="4">
    <source>
        <dbReference type="Google" id="ProtNLM"/>
    </source>
</evidence>
<accession>A0ABV8WC81</accession>
<organism evidence="2 3">
    <name type="scientific">Flavobacterium quisquiliarum</name>
    <dbReference type="NCBI Taxonomy" id="1834436"/>
    <lineage>
        <taxon>Bacteria</taxon>
        <taxon>Pseudomonadati</taxon>
        <taxon>Bacteroidota</taxon>
        <taxon>Flavobacteriia</taxon>
        <taxon>Flavobacteriales</taxon>
        <taxon>Flavobacteriaceae</taxon>
        <taxon>Flavobacterium</taxon>
    </lineage>
</organism>
<proteinExistence type="predicted"/>
<reference evidence="3" key="1">
    <citation type="journal article" date="2019" name="Int. J. Syst. Evol. Microbiol.">
        <title>The Global Catalogue of Microorganisms (GCM) 10K type strain sequencing project: providing services to taxonomists for standard genome sequencing and annotation.</title>
        <authorList>
            <consortium name="The Broad Institute Genomics Platform"/>
            <consortium name="The Broad Institute Genome Sequencing Center for Infectious Disease"/>
            <person name="Wu L."/>
            <person name="Ma J."/>
        </authorList>
    </citation>
    <scope>NUCLEOTIDE SEQUENCE [LARGE SCALE GENOMIC DNA]</scope>
    <source>
        <strain evidence="3">CGMCC 1.15345</strain>
    </source>
</reference>
<dbReference type="RefSeq" id="WP_179003050.1">
    <property type="nucleotide sequence ID" value="NZ_JBHSCO010000006.1"/>
</dbReference>
<keyword evidence="3" id="KW-1185">Reference proteome</keyword>
<keyword evidence="1" id="KW-0812">Transmembrane</keyword>
<dbReference type="Proteomes" id="UP001595719">
    <property type="component" value="Unassembled WGS sequence"/>
</dbReference>
<feature type="transmembrane region" description="Helical" evidence="1">
    <location>
        <begin position="61"/>
        <end position="83"/>
    </location>
</feature>
<gene>
    <name evidence="2" type="ORF">ACFOY0_21215</name>
</gene>
<keyword evidence="1" id="KW-1133">Transmembrane helix</keyword>
<evidence type="ECO:0000313" key="2">
    <source>
        <dbReference type="EMBL" id="MFC4393526.1"/>
    </source>
</evidence>
<keyword evidence="1" id="KW-0472">Membrane</keyword>
<sequence>MKKLIVLFLLTIIIFTILTYSTASLQMKVDGNDMYGFPASFYVLYGGMVAPAPTSEMTNFVFLNLILDIAVAFILAVIVLMFYKKVTKKFVKK</sequence>
<dbReference type="EMBL" id="JBHSCO010000006">
    <property type="protein sequence ID" value="MFC4393526.1"/>
    <property type="molecule type" value="Genomic_DNA"/>
</dbReference>
<name>A0ABV8WC81_9FLAO</name>
<protein>
    <recommendedName>
        <fullName evidence="4">DUF4321 domain-containing protein</fullName>
    </recommendedName>
</protein>